<dbReference type="KEGG" id="ptan:CRYO30217_02021"/>
<dbReference type="InterPro" id="IPR016130">
    <property type="entry name" value="Tyr_Pase_AS"/>
</dbReference>
<dbReference type="SUPFAM" id="SSF52799">
    <property type="entry name" value="(Phosphotyrosine protein) phosphatases II"/>
    <property type="match status" value="1"/>
</dbReference>
<reference evidence="3" key="1">
    <citation type="submission" date="2021-04" db="EMBL/GenBank/DDBJ databases">
        <authorList>
            <person name="Rodrigo-Torres L."/>
            <person name="Arahal R. D."/>
            <person name="Lucena T."/>
        </authorList>
    </citation>
    <scope>NUCLEOTIDE SEQUENCE</scope>
    <source>
        <strain evidence="3">AS29M-1</strain>
    </source>
</reference>
<name>A0A916JMD3_9FLAO</name>
<dbReference type="PANTHER" id="PTHR31126">
    <property type="entry name" value="TYROSINE-PROTEIN PHOSPHATASE"/>
    <property type="match status" value="1"/>
</dbReference>
<dbReference type="PROSITE" id="PS50056">
    <property type="entry name" value="TYR_PHOSPHATASE_2"/>
    <property type="match status" value="1"/>
</dbReference>
<dbReference type="Pfam" id="PF18765">
    <property type="entry name" value="Polbeta"/>
    <property type="match status" value="1"/>
</dbReference>
<dbReference type="GO" id="GO:0004721">
    <property type="term" value="F:phosphoprotein phosphatase activity"/>
    <property type="evidence" value="ECO:0007669"/>
    <property type="project" value="InterPro"/>
</dbReference>
<gene>
    <name evidence="3" type="ORF">CRYO30217_02021</name>
</gene>
<dbReference type="InterPro" id="IPR043519">
    <property type="entry name" value="NT_sf"/>
</dbReference>
<dbReference type="CDD" id="cd05403">
    <property type="entry name" value="NT_KNTase_like"/>
    <property type="match status" value="1"/>
</dbReference>
<keyword evidence="4" id="KW-1185">Reference proteome</keyword>
<dbReference type="Gene3D" id="3.30.460.10">
    <property type="entry name" value="Beta Polymerase, domain 2"/>
    <property type="match status" value="1"/>
</dbReference>
<dbReference type="Proteomes" id="UP000683507">
    <property type="component" value="Chromosome"/>
</dbReference>
<dbReference type="RefSeq" id="WP_258542220.1">
    <property type="nucleotide sequence ID" value="NZ_OU015584.1"/>
</dbReference>
<dbReference type="InterPro" id="IPR041633">
    <property type="entry name" value="Polbeta"/>
</dbReference>
<feature type="domain" description="Tyrosine specific protein phosphatases" evidence="2">
    <location>
        <begin position="379"/>
        <end position="426"/>
    </location>
</feature>
<evidence type="ECO:0000313" key="3">
    <source>
        <dbReference type="EMBL" id="CAG5082831.1"/>
    </source>
</evidence>
<comment type="similarity">
    <text evidence="1">Belongs to the protein-tyrosine phosphatase family.</text>
</comment>
<dbReference type="InterPro" id="IPR026893">
    <property type="entry name" value="Tyr/Ser_Pase_IphP-type"/>
</dbReference>
<dbReference type="Pfam" id="PF13350">
    <property type="entry name" value="Y_phosphatase3"/>
    <property type="match status" value="1"/>
</dbReference>
<evidence type="ECO:0000313" key="4">
    <source>
        <dbReference type="Proteomes" id="UP000683507"/>
    </source>
</evidence>
<proteinExistence type="inferred from homology"/>
<organism evidence="3 4">
    <name type="scientific">Parvicella tangerina</name>
    <dbReference type="NCBI Taxonomy" id="2829795"/>
    <lineage>
        <taxon>Bacteria</taxon>
        <taxon>Pseudomonadati</taxon>
        <taxon>Bacteroidota</taxon>
        <taxon>Flavobacteriia</taxon>
        <taxon>Flavobacteriales</taxon>
        <taxon>Parvicellaceae</taxon>
        <taxon>Parvicella</taxon>
    </lineage>
</organism>
<dbReference type="SUPFAM" id="SSF81301">
    <property type="entry name" value="Nucleotidyltransferase"/>
    <property type="match status" value="1"/>
</dbReference>
<dbReference type="Gene3D" id="3.90.190.10">
    <property type="entry name" value="Protein tyrosine phosphatase superfamily"/>
    <property type="match status" value="1"/>
</dbReference>
<dbReference type="AlphaFoldDB" id="A0A916JMD3"/>
<dbReference type="InterPro" id="IPR029021">
    <property type="entry name" value="Prot-tyrosine_phosphatase-like"/>
</dbReference>
<protein>
    <recommendedName>
        <fullName evidence="2">Tyrosine specific protein phosphatases domain-containing protein</fullName>
    </recommendedName>
</protein>
<evidence type="ECO:0000259" key="2">
    <source>
        <dbReference type="PROSITE" id="PS50056"/>
    </source>
</evidence>
<evidence type="ECO:0000256" key="1">
    <source>
        <dbReference type="ARBA" id="ARBA00009580"/>
    </source>
</evidence>
<dbReference type="InterPro" id="IPR000387">
    <property type="entry name" value="Tyr_Pase_dom"/>
</dbReference>
<dbReference type="EMBL" id="OU015584">
    <property type="protein sequence ID" value="CAG5082831.1"/>
    <property type="molecule type" value="Genomic_DNA"/>
</dbReference>
<accession>A0A916JMD3</accession>
<dbReference type="PROSITE" id="PS00383">
    <property type="entry name" value="TYR_PHOSPHATASE_1"/>
    <property type="match status" value="1"/>
</dbReference>
<sequence>MKHTKSLEKLKSLFEAQSGIQLAVVYGSYARKDYTPNSDLDIHIIRNEKLNFKSFVNELEQLFNDELRHVLPVAQKEKVVLYFKDYPKIEISISNKTDKLKRDFIGSEITDIESAIIHKVEDSNEVQELIYELKKGVPEYLNKTTLSSYIDEVIDRFLYEFENCSSSHGKSDGYRFYFFYNIALHSLIQLESLKYGTDRFNFLPKQLTSKIIQEEKDQKEIYALAGSIYLPDANKKKRSLLDRFYKTVETFVSSDKLMSIKDFCEGIYNRDAIWNFRDLSENIPTIQPQLVFRSALLTIYQYDDQLSDLIESKNITTIIDLRAQRELTEFKYIPKIKSTVNYVHCPLDPWDQPDWFKKDYQQGSNAEIAYLYFIMCCQESIVKALREIANSNGGVVIHCHAGKDRTGILAALISLISGANLDHIIQDYLASENDTQSSLLKIVLDYLQNEGGLTSYLVKAGMSENEILQLKRKLSRNGY</sequence>
<dbReference type="PANTHER" id="PTHR31126:SF1">
    <property type="entry name" value="TYROSINE SPECIFIC PROTEIN PHOSPHATASES DOMAIN-CONTAINING PROTEIN"/>
    <property type="match status" value="1"/>
</dbReference>